<evidence type="ECO:0000256" key="7">
    <source>
        <dbReference type="SAM" id="Phobius"/>
    </source>
</evidence>
<feature type="transmembrane region" description="Helical" evidence="7">
    <location>
        <begin position="131"/>
        <end position="152"/>
    </location>
</feature>
<accession>A0A9P1HE42</accession>
<reference evidence="9" key="1">
    <citation type="submission" date="2022-11" db="EMBL/GenBank/DDBJ databases">
        <authorList>
            <person name="Scott C."/>
            <person name="Bruce N."/>
        </authorList>
    </citation>
    <scope>NUCLEOTIDE SEQUENCE</scope>
</reference>
<dbReference type="Proteomes" id="UP000838763">
    <property type="component" value="Unassembled WGS sequence"/>
</dbReference>
<comment type="similarity">
    <text evidence="5">Belongs to the SAT4 family.</text>
</comment>
<feature type="transmembrane region" description="Helical" evidence="7">
    <location>
        <begin position="172"/>
        <end position="195"/>
    </location>
</feature>
<organism evidence="9 10">
    <name type="scientific">Parascedosporium putredinis</name>
    <dbReference type="NCBI Taxonomy" id="1442378"/>
    <lineage>
        <taxon>Eukaryota</taxon>
        <taxon>Fungi</taxon>
        <taxon>Dikarya</taxon>
        <taxon>Ascomycota</taxon>
        <taxon>Pezizomycotina</taxon>
        <taxon>Sordariomycetes</taxon>
        <taxon>Hypocreomycetidae</taxon>
        <taxon>Microascales</taxon>
        <taxon>Microascaceae</taxon>
        <taxon>Parascedosporium</taxon>
    </lineage>
</organism>
<gene>
    <name evidence="9" type="ORF">PPNO1_LOCUS9640</name>
</gene>
<feature type="transmembrane region" description="Helical" evidence="7">
    <location>
        <begin position="241"/>
        <end position="266"/>
    </location>
</feature>
<sequence>MSSTQGSAPAETRAGQIYALIGAVLPLCIIAVSLRFYSRLKYTHIGVDDILCLLATVLFICLTVATFLAISFGMGSHIGDVRPENGIKMEKCGFTSQLLYPPLLGLVKVSILMFLNRILPTVHSWKTPLKCLAAFVALAETAFFFTLIFQCQPIHAYWDRAMPGRKCINQPAFYYVDAVFNIVFDLVIIIIPSVIFRNLNLPKKQKYGVIALCSVGIFTLVSSVIRLPYLLNLNQSDDPTWAVVNIVLWSNAEASSAIILSCIPTMKPIYVSIRQRYWPQTSSTNGNNRKPQSSNTSKYWRSFAAPASVTDKTEGAAQYRQVDEYSMDSRPGVGAK</sequence>
<feature type="transmembrane region" description="Helical" evidence="7">
    <location>
        <begin position="50"/>
        <end position="78"/>
    </location>
</feature>
<dbReference type="PANTHER" id="PTHR33048:SF47">
    <property type="entry name" value="INTEGRAL MEMBRANE PROTEIN-RELATED"/>
    <property type="match status" value="1"/>
</dbReference>
<feature type="region of interest" description="Disordered" evidence="6">
    <location>
        <begin position="307"/>
        <end position="336"/>
    </location>
</feature>
<dbReference type="AlphaFoldDB" id="A0A9P1HE42"/>
<proteinExistence type="inferred from homology"/>
<dbReference type="Pfam" id="PF20684">
    <property type="entry name" value="Fung_rhodopsin"/>
    <property type="match status" value="1"/>
</dbReference>
<evidence type="ECO:0000313" key="9">
    <source>
        <dbReference type="EMBL" id="CAI4220100.1"/>
    </source>
</evidence>
<dbReference type="PANTHER" id="PTHR33048">
    <property type="entry name" value="PTH11-LIKE INTEGRAL MEMBRANE PROTEIN (AFU_ORTHOLOGUE AFUA_5G11245)"/>
    <property type="match status" value="1"/>
</dbReference>
<evidence type="ECO:0000256" key="6">
    <source>
        <dbReference type="SAM" id="MobiDB-lite"/>
    </source>
</evidence>
<evidence type="ECO:0000256" key="4">
    <source>
        <dbReference type="ARBA" id="ARBA00023136"/>
    </source>
</evidence>
<feature type="transmembrane region" description="Helical" evidence="7">
    <location>
        <begin position="98"/>
        <end position="119"/>
    </location>
</feature>
<name>A0A9P1HE42_9PEZI</name>
<dbReference type="GO" id="GO:0016020">
    <property type="term" value="C:membrane"/>
    <property type="evidence" value="ECO:0007669"/>
    <property type="project" value="UniProtKB-SubCell"/>
</dbReference>
<dbReference type="InterPro" id="IPR052337">
    <property type="entry name" value="SAT4-like"/>
</dbReference>
<keyword evidence="2 7" id="KW-0812">Transmembrane</keyword>
<dbReference type="EMBL" id="CALLCH030000021">
    <property type="protein sequence ID" value="CAI4220100.1"/>
    <property type="molecule type" value="Genomic_DNA"/>
</dbReference>
<dbReference type="OrthoDB" id="444631at2759"/>
<comment type="caution">
    <text evidence="9">The sequence shown here is derived from an EMBL/GenBank/DDBJ whole genome shotgun (WGS) entry which is preliminary data.</text>
</comment>
<keyword evidence="4 7" id="KW-0472">Membrane</keyword>
<evidence type="ECO:0000256" key="5">
    <source>
        <dbReference type="ARBA" id="ARBA00038359"/>
    </source>
</evidence>
<protein>
    <recommendedName>
        <fullName evidence="8">Rhodopsin domain-containing protein</fullName>
    </recommendedName>
</protein>
<feature type="domain" description="Rhodopsin" evidence="8">
    <location>
        <begin position="34"/>
        <end position="270"/>
    </location>
</feature>
<comment type="subcellular location">
    <subcellularLocation>
        <location evidence="1">Membrane</location>
        <topology evidence="1">Multi-pass membrane protein</topology>
    </subcellularLocation>
</comment>
<feature type="transmembrane region" description="Helical" evidence="7">
    <location>
        <begin position="17"/>
        <end position="38"/>
    </location>
</feature>
<keyword evidence="3 7" id="KW-1133">Transmembrane helix</keyword>
<dbReference type="InterPro" id="IPR049326">
    <property type="entry name" value="Rhodopsin_dom_fungi"/>
</dbReference>
<feature type="transmembrane region" description="Helical" evidence="7">
    <location>
        <begin position="207"/>
        <end position="229"/>
    </location>
</feature>
<evidence type="ECO:0000256" key="3">
    <source>
        <dbReference type="ARBA" id="ARBA00022989"/>
    </source>
</evidence>
<evidence type="ECO:0000259" key="8">
    <source>
        <dbReference type="Pfam" id="PF20684"/>
    </source>
</evidence>
<evidence type="ECO:0000256" key="2">
    <source>
        <dbReference type="ARBA" id="ARBA00022692"/>
    </source>
</evidence>
<keyword evidence="10" id="KW-1185">Reference proteome</keyword>
<evidence type="ECO:0000256" key="1">
    <source>
        <dbReference type="ARBA" id="ARBA00004141"/>
    </source>
</evidence>
<evidence type="ECO:0000313" key="10">
    <source>
        <dbReference type="Proteomes" id="UP000838763"/>
    </source>
</evidence>